<sequence length="136" mass="14269">MATRGFELEQATKPVENSGMFPLELHTPAAVVRAPRGGGLARTRARPGGGASLLLRSLCGHAPPFHLPSPDPVQNLLVNSVAGATPRWSSVGDALLAPVAVLLEGIAVRWMDRVAAPYGRRLWRQPQPGAGGSPGR</sequence>
<gene>
    <name evidence="1" type="ORF">KFE25_005041</name>
</gene>
<proteinExistence type="predicted"/>
<keyword evidence="2" id="KW-1185">Reference proteome</keyword>
<evidence type="ECO:0000313" key="2">
    <source>
        <dbReference type="Proteomes" id="UP000751190"/>
    </source>
</evidence>
<dbReference type="OrthoDB" id="37659at2759"/>
<reference evidence="1" key="1">
    <citation type="submission" date="2021-05" db="EMBL/GenBank/DDBJ databases">
        <title>The genome of the haptophyte Pavlova lutheri (Diacronema luteri, Pavlovales) - a model for lipid biosynthesis in eukaryotic algae.</title>
        <authorList>
            <person name="Hulatt C.J."/>
            <person name="Posewitz M.C."/>
        </authorList>
    </citation>
    <scope>NUCLEOTIDE SEQUENCE</scope>
    <source>
        <strain evidence="1">NIVA-4/92</strain>
    </source>
</reference>
<dbReference type="AlphaFoldDB" id="A0A8J6C2W6"/>
<dbReference type="EMBL" id="JAGTXO010000103">
    <property type="protein sequence ID" value="KAG8456891.1"/>
    <property type="molecule type" value="Genomic_DNA"/>
</dbReference>
<comment type="caution">
    <text evidence="1">The sequence shown here is derived from an EMBL/GenBank/DDBJ whole genome shotgun (WGS) entry which is preliminary data.</text>
</comment>
<accession>A0A8J6C2W6</accession>
<protein>
    <submittedName>
        <fullName evidence="1">Uncharacterized protein</fullName>
    </submittedName>
</protein>
<organism evidence="1 2">
    <name type="scientific">Diacronema lutheri</name>
    <name type="common">Unicellular marine alga</name>
    <name type="synonym">Monochrysis lutheri</name>
    <dbReference type="NCBI Taxonomy" id="2081491"/>
    <lineage>
        <taxon>Eukaryota</taxon>
        <taxon>Haptista</taxon>
        <taxon>Haptophyta</taxon>
        <taxon>Pavlovophyceae</taxon>
        <taxon>Pavlovales</taxon>
        <taxon>Pavlovaceae</taxon>
        <taxon>Diacronema</taxon>
    </lineage>
</organism>
<evidence type="ECO:0000313" key="1">
    <source>
        <dbReference type="EMBL" id="KAG8456891.1"/>
    </source>
</evidence>
<dbReference type="Proteomes" id="UP000751190">
    <property type="component" value="Unassembled WGS sequence"/>
</dbReference>
<name>A0A8J6C2W6_DIALT</name>